<organism evidence="1 2">
    <name type="scientific">Rhododendron molle</name>
    <name type="common">Chinese azalea</name>
    <name type="synonym">Azalea mollis</name>
    <dbReference type="NCBI Taxonomy" id="49168"/>
    <lineage>
        <taxon>Eukaryota</taxon>
        <taxon>Viridiplantae</taxon>
        <taxon>Streptophyta</taxon>
        <taxon>Embryophyta</taxon>
        <taxon>Tracheophyta</taxon>
        <taxon>Spermatophyta</taxon>
        <taxon>Magnoliopsida</taxon>
        <taxon>eudicotyledons</taxon>
        <taxon>Gunneridae</taxon>
        <taxon>Pentapetalae</taxon>
        <taxon>asterids</taxon>
        <taxon>Ericales</taxon>
        <taxon>Ericaceae</taxon>
        <taxon>Ericoideae</taxon>
        <taxon>Rhodoreae</taxon>
        <taxon>Rhododendron</taxon>
    </lineage>
</organism>
<name>A0ACC0PZ10_RHOML</name>
<accession>A0ACC0PZ10</accession>
<dbReference type="Proteomes" id="UP001062846">
    <property type="component" value="Chromosome 1"/>
</dbReference>
<protein>
    <submittedName>
        <fullName evidence="1">Uncharacterized protein</fullName>
    </submittedName>
</protein>
<evidence type="ECO:0000313" key="1">
    <source>
        <dbReference type="EMBL" id="KAI8570720.1"/>
    </source>
</evidence>
<proteinExistence type="predicted"/>
<keyword evidence="2" id="KW-1185">Reference proteome</keyword>
<sequence length="206" mass="22417">MSSLGTERNTSRAMKSSQLRAEIAGLCPSGPPALHRTTASLLHQRHHHKSVPVQAGQTPPLLQYFGTLLTKGKLNAFESLELSRLVVNQNKKNLLENWLAEDKLEYSEELGDLVEIATRLTAARYGVTLGPSFLVPSNWTGCLGVMNNYESLLPNKKALFDIPVARTASAYLASLALAIAAFVVDGSFNGGDNAFDDLAWLSKKYS</sequence>
<gene>
    <name evidence="1" type="ORF">RHMOL_Rhmol01G0058200</name>
</gene>
<reference evidence="1" key="1">
    <citation type="submission" date="2022-02" db="EMBL/GenBank/DDBJ databases">
        <title>Plant Genome Project.</title>
        <authorList>
            <person name="Zhang R.-G."/>
        </authorList>
    </citation>
    <scope>NUCLEOTIDE SEQUENCE</scope>
    <source>
        <strain evidence="1">AT1</strain>
    </source>
</reference>
<dbReference type="EMBL" id="CM046388">
    <property type="protein sequence ID" value="KAI8570720.1"/>
    <property type="molecule type" value="Genomic_DNA"/>
</dbReference>
<comment type="caution">
    <text evidence="1">The sequence shown here is derived from an EMBL/GenBank/DDBJ whole genome shotgun (WGS) entry which is preliminary data.</text>
</comment>
<evidence type="ECO:0000313" key="2">
    <source>
        <dbReference type="Proteomes" id="UP001062846"/>
    </source>
</evidence>